<accession>A0A454TWD9</accession>
<feature type="signal peptide" evidence="1">
    <location>
        <begin position="1"/>
        <end position="24"/>
    </location>
</feature>
<evidence type="ECO:0000313" key="3">
    <source>
        <dbReference type="Proteomes" id="UP000271222"/>
    </source>
</evidence>
<protein>
    <submittedName>
        <fullName evidence="2">Signal peptidase</fullName>
    </submittedName>
</protein>
<sequence>MPMFHTARRWFFLALFAAPPAAWAAGDMSSLPPLHTLTSEQPIVVCRQFPAEQIERLKAGDKQLVLVVEHYQPPRNASAGLYVTTPNRAGRTAATARIGIYPDQPSANAQQRFLLHPSEYAGAVQTDRVCLSVGFYRETELPRGGKASVGLDLADTPH</sequence>
<proteinExistence type="predicted"/>
<evidence type="ECO:0000313" key="2">
    <source>
        <dbReference type="EMBL" id="RNM09837.1"/>
    </source>
</evidence>
<name>A0A454TWD9_9RALS</name>
<dbReference type="Proteomes" id="UP000271222">
    <property type="component" value="Unassembled WGS sequence"/>
</dbReference>
<evidence type="ECO:0000256" key="1">
    <source>
        <dbReference type="SAM" id="SignalP"/>
    </source>
</evidence>
<keyword evidence="1" id="KW-0732">Signal</keyword>
<dbReference type="AlphaFoldDB" id="A0A454TWD9"/>
<dbReference type="EMBL" id="RJTL01000006">
    <property type="protein sequence ID" value="RNM09837.1"/>
    <property type="molecule type" value="Genomic_DNA"/>
</dbReference>
<organism evidence="2 3">
    <name type="scientific">Ralstonia pseudosolanacearum</name>
    <dbReference type="NCBI Taxonomy" id="1310165"/>
    <lineage>
        <taxon>Bacteria</taxon>
        <taxon>Pseudomonadati</taxon>
        <taxon>Pseudomonadota</taxon>
        <taxon>Betaproteobacteria</taxon>
        <taxon>Burkholderiales</taxon>
        <taxon>Burkholderiaceae</taxon>
        <taxon>Ralstonia</taxon>
        <taxon>Ralstonia solanacearum species complex</taxon>
    </lineage>
</organism>
<dbReference type="RefSeq" id="WP_058907450.1">
    <property type="nucleotide sequence ID" value="NZ_AP029004.1"/>
</dbReference>
<dbReference type="OrthoDB" id="9903395at2"/>
<reference evidence="2 3" key="1">
    <citation type="submission" date="2018-10" db="EMBL/GenBank/DDBJ databases">
        <title>Draft Genome Sequence of Ralstonia pseudosolanacearum (R. solanacearum phylotype I) Strain Tg03 Isolated from Luffa cylindrica in China.</title>
        <authorList>
            <person name="Yuan G.-Q."/>
            <person name="Li Q.-Q."/>
            <person name="Zhang Y.-W."/>
        </authorList>
    </citation>
    <scope>NUCLEOTIDE SEQUENCE [LARGE SCALE GENOMIC DNA]</scope>
    <source>
        <strain evidence="2 3">Tg03</strain>
    </source>
</reference>
<gene>
    <name evidence="2" type="ORF">EGA29_06020</name>
</gene>
<comment type="caution">
    <text evidence="2">The sequence shown here is derived from an EMBL/GenBank/DDBJ whole genome shotgun (WGS) entry which is preliminary data.</text>
</comment>
<feature type="chain" id="PRO_5019061641" evidence="1">
    <location>
        <begin position="25"/>
        <end position="158"/>
    </location>
</feature>